<feature type="domain" description="S1 motif" evidence="4">
    <location>
        <begin position="21"/>
        <end position="87"/>
    </location>
</feature>
<dbReference type="CDD" id="cd04465">
    <property type="entry name" value="S1_RPS1_repeat_ec2_hs2"/>
    <property type="match status" value="1"/>
</dbReference>
<dbReference type="GO" id="GO:0003729">
    <property type="term" value="F:mRNA binding"/>
    <property type="evidence" value="ECO:0007669"/>
    <property type="project" value="TreeGrafter"/>
</dbReference>
<comment type="similarity">
    <text evidence="1">Belongs to the bacterial ribosomal protein bS1 family.</text>
</comment>
<dbReference type="GO" id="GO:0003735">
    <property type="term" value="F:structural constituent of ribosome"/>
    <property type="evidence" value="ECO:0007669"/>
    <property type="project" value="TreeGrafter"/>
</dbReference>
<evidence type="ECO:0000313" key="5">
    <source>
        <dbReference type="EMBL" id="SVE20203.1"/>
    </source>
</evidence>
<evidence type="ECO:0000259" key="4">
    <source>
        <dbReference type="PROSITE" id="PS50126"/>
    </source>
</evidence>
<dbReference type="InterPro" id="IPR035104">
    <property type="entry name" value="Ribosomal_protein_S1-like"/>
</dbReference>
<keyword evidence="2" id="KW-0689">Ribosomal protein</keyword>
<protein>
    <recommendedName>
        <fullName evidence="4">S1 motif domain-containing protein</fullName>
    </recommendedName>
</protein>
<dbReference type="GO" id="GO:0022627">
    <property type="term" value="C:cytosolic small ribosomal subunit"/>
    <property type="evidence" value="ECO:0007669"/>
    <property type="project" value="TreeGrafter"/>
</dbReference>
<feature type="non-terminal residue" evidence="5">
    <location>
        <position position="169"/>
    </location>
</feature>
<dbReference type="Pfam" id="PF00575">
    <property type="entry name" value="S1"/>
    <property type="match status" value="2"/>
</dbReference>
<evidence type="ECO:0000256" key="1">
    <source>
        <dbReference type="ARBA" id="ARBA00006767"/>
    </source>
</evidence>
<dbReference type="InterPro" id="IPR050437">
    <property type="entry name" value="Ribos_protein_bS1-like"/>
</dbReference>
<dbReference type="AlphaFoldDB" id="A0A383BK74"/>
<proteinExistence type="inferred from homology"/>
<dbReference type="PROSITE" id="PS50126">
    <property type="entry name" value="S1"/>
    <property type="match status" value="2"/>
</dbReference>
<accession>A0A383BK74</accession>
<reference evidence="5" key="1">
    <citation type="submission" date="2018-05" db="EMBL/GenBank/DDBJ databases">
        <authorList>
            <person name="Lanie J.A."/>
            <person name="Ng W.-L."/>
            <person name="Kazmierczak K.M."/>
            <person name="Andrzejewski T.M."/>
            <person name="Davidsen T.M."/>
            <person name="Wayne K.J."/>
            <person name="Tettelin H."/>
            <person name="Glass J.I."/>
            <person name="Rusch D."/>
            <person name="Podicherti R."/>
            <person name="Tsui H.-C.T."/>
            <person name="Winkler M.E."/>
        </authorList>
    </citation>
    <scope>NUCLEOTIDE SEQUENCE</scope>
</reference>
<dbReference type="InterPro" id="IPR012340">
    <property type="entry name" value="NA-bd_OB-fold"/>
</dbReference>
<dbReference type="SMART" id="SM00316">
    <property type="entry name" value="S1"/>
    <property type="match status" value="2"/>
</dbReference>
<feature type="domain" description="S1 motif" evidence="4">
    <location>
        <begin position="105"/>
        <end position="169"/>
    </location>
</feature>
<keyword evidence="3" id="KW-0687">Ribonucleoprotein</keyword>
<dbReference type="InterPro" id="IPR003029">
    <property type="entry name" value="S1_domain"/>
</dbReference>
<name>A0A383BK74_9ZZZZ</name>
<gene>
    <name evidence="5" type="ORF">METZ01_LOCUS473057</name>
</gene>
<dbReference type="PANTHER" id="PTHR10724:SF7">
    <property type="entry name" value="SMALL RIBOSOMAL SUBUNIT PROTEIN BS1C"/>
    <property type="match status" value="1"/>
</dbReference>
<sequence>MNENFETLFENSKYSQDLTKGQIVQADVIDITSDHAILNSGLKSESVVAINQFKNQEGEIEIKIGDTVEVFLEDIEDGEGQTKLSRQRAKNEATWKEIMKAFEENSIINGFIKSRVKGGFTVLIDQINAFLPGSLVDIRPVRDTQYLEGTNSEFKVIKAERKANNIVVS</sequence>
<organism evidence="5">
    <name type="scientific">marine metagenome</name>
    <dbReference type="NCBI Taxonomy" id="408172"/>
    <lineage>
        <taxon>unclassified sequences</taxon>
        <taxon>metagenomes</taxon>
        <taxon>ecological metagenomes</taxon>
    </lineage>
</organism>
<dbReference type="Gene3D" id="2.40.50.140">
    <property type="entry name" value="Nucleic acid-binding proteins"/>
    <property type="match status" value="2"/>
</dbReference>
<dbReference type="PANTHER" id="PTHR10724">
    <property type="entry name" value="30S RIBOSOMAL PROTEIN S1"/>
    <property type="match status" value="1"/>
</dbReference>
<dbReference type="SUPFAM" id="SSF50249">
    <property type="entry name" value="Nucleic acid-binding proteins"/>
    <property type="match status" value="2"/>
</dbReference>
<evidence type="ECO:0000256" key="3">
    <source>
        <dbReference type="ARBA" id="ARBA00023274"/>
    </source>
</evidence>
<dbReference type="GO" id="GO:0006412">
    <property type="term" value="P:translation"/>
    <property type="evidence" value="ECO:0007669"/>
    <property type="project" value="TreeGrafter"/>
</dbReference>
<dbReference type="EMBL" id="UINC01201041">
    <property type="protein sequence ID" value="SVE20203.1"/>
    <property type="molecule type" value="Genomic_DNA"/>
</dbReference>
<dbReference type="PRINTS" id="PR00681">
    <property type="entry name" value="RIBOSOMALS1"/>
</dbReference>
<dbReference type="CDD" id="cd05687">
    <property type="entry name" value="S1_RPS1_repeat_ec1_hs1"/>
    <property type="match status" value="1"/>
</dbReference>
<evidence type="ECO:0000256" key="2">
    <source>
        <dbReference type="ARBA" id="ARBA00022980"/>
    </source>
</evidence>